<sequence>MSKVEQLEQEVAEVKQVLADKKEQEAAMLKVLIRVEQDQKLTEDARRSAEQDAAAQRYAVHVLQEKYEKAMASIAQMEKRVVMAESMLEATLQYESGKVKLQSSPRGSRPGLQQSTRKIGLLSGFGWRNKGKPEDSSENKSANEETN</sequence>
<reference evidence="2" key="1">
    <citation type="submission" date="2021-01" db="UniProtKB">
        <authorList>
            <consortium name="EnsemblPlants"/>
        </authorList>
    </citation>
    <scope>IDENTIFICATION</scope>
</reference>
<dbReference type="AlphaFoldDB" id="A0A7N0VCZ6"/>
<feature type="region of interest" description="Disordered" evidence="1">
    <location>
        <begin position="96"/>
        <end position="147"/>
    </location>
</feature>
<organism evidence="2 3">
    <name type="scientific">Kalanchoe fedtschenkoi</name>
    <name type="common">Lavender scallops</name>
    <name type="synonym">South American air plant</name>
    <dbReference type="NCBI Taxonomy" id="63787"/>
    <lineage>
        <taxon>Eukaryota</taxon>
        <taxon>Viridiplantae</taxon>
        <taxon>Streptophyta</taxon>
        <taxon>Embryophyta</taxon>
        <taxon>Tracheophyta</taxon>
        <taxon>Spermatophyta</taxon>
        <taxon>Magnoliopsida</taxon>
        <taxon>eudicotyledons</taxon>
        <taxon>Gunneridae</taxon>
        <taxon>Pentapetalae</taxon>
        <taxon>Saxifragales</taxon>
        <taxon>Crassulaceae</taxon>
        <taxon>Kalanchoe</taxon>
    </lineage>
</organism>
<proteinExistence type="predicted"/>
<accession>A0A7N0VCZ6</accession>
<evidence type="ECO:0000256" key="1">
    <source>
        <dbReference type="SAM" id="MobiDB-lite"/>
    </source>
</evidence>
<protein>
    <submittedName>
        <fullName evidence="2">Uncharacterized protein</fullName>
    </submittedName>
</protein>
<evidence type="ECO:0000313" key="3">
    <source>
        <dbReference type="Proteomes" id="UP000594263"/>
    </source>
</evidence>
<feature type="compositionally biased region" description="Basic and acidic residues" evidence="1">
    <location>
        <begin position="131"/>
        <end position="147"/>
    </location>
</feature>
<keyword evidence="3" id="KW-1185">Reference proteome</keyword>
<dbReference type="Proteomes" id="UP000594263">
    <property type="component" value="Unplaced"/>
</dbReference>
<evidence type="ECO:0000313" key="2">
    <source>
        <dbReference type="EnsemblPlants" id="Kaladp0577s0015.1.v1.1"/>
    </source>
</evidence>
<name>A0A7N0VCZ6_KALFE</name>
<feature type="compositionally biased region" description="Polar residues" evidence="1">
    <location>
        <begin position="101"/>
        <end position="117"/>
    </location>
</feature>
<dbReference type="OMA" id="NGHHEFE"/>
<dbReference type="Gramene" id="Kaladp0577s0015.1.v1.1">
    <property type="protein sequence ID" value="Kaladp0577s0015.1.v1.1"/>
    <property type="gene ID" value="Kaladp0577s0015.v1.1"/>
</dbReference>
<dbReference type="EnsemblPlants" id="Kaladp0577s0015.1.v1.1">
    <property type="protein sequence ID" value="Kaladp0577s0015.1.v1.1"/>
    <property type="gene ID" value="Kaladp0577s0015.v1.1"/>
</dbReference>